<dbReference type="PROSITE" id="PS00109">
    <property type="entry name" value="PROTEIN_KINASE_TYR"/>
    <property type="match status" value="1"/>
</dbReference>
<keyword evidence="3" id="KW-0808">Transferase</keyword>
<keyword evidence="4" id="KW-0547">Nucleotide-binding</keyword>
<dbReference type="AlphaFoldDB" id="A0A151LKN8"/>
<evidence type="ECO:0000259" key="10">
    <source>
        <dbReference type="PROSITE" id="PS50011"/>
    </source>
</evidence>
<keyword evidence="5 11" id="KW-0418">Kinase</keyword>
<evidence type="ECO:0000256" key="8">
    <source>
        <dbReference type="ARBA" id="ARBA00048679"/>
    </source>
</evidence>
<dbReference type="SUPFAM" id="SSF56112">
    <property type="entry name" value="Protein kinase-like (PK-like)"/>
    <property type="match status" value="1"/>
</dbReference>
<dbReference type="PANTHER" id="PTHR24343:SF466">
    <property type="entry name" value="AMP-ACTIVATED PROTEIN KINASE ALPHA SUBUNIT, ISOFORM A"/>
    <property type="match status" value="1"/>
</dbReference>
<evidence type="ECO:0000313" key="12">
    <source>
        <dbReference type="EMBL" id="SOV14812.1"/>
    </source>
</evidence>
<proteinExistence type="predicted"/>
<reference evidence="12" key="2">
    <citation type="submission" date="2016-09" db="EMBL/GenBank/DDBJ databases">
        <authorList>
            <consortium name="Pathogen Informatics"/>
            <person name="Sun Q."/>
            <person name="Inoue M."/>
        </authorList>
    </citation>
    <scope>NUCLEOTIDE SEQUENCE</scope>
</reference>
<dbReference type="PROSITE" id="PS50011">
    <property type="entry name" value="PROTEIN_KINASE_DOM"/>
    <property type="match status" value="1"/>
</dbReference>
<dbReference type="EMBL" id="LVLB01000011">
    <property type="protein sequence ID" value="KYN99543.1"/>
    <property type="molecule type" value="Genomic_DNA"/>
</dbReference>
<organism evidence="11 13">
    <name type="scientific">Plasmodium gaboni</name>
    <dbReference type="NCBI Taxonomy" id="647221"/>
    <lineage>
        <taxon>Eukaryota</taxon>
        <taxon>Sar</taxon>
        <taxon>Alveolata</taxon>
        <taxon>Apicomplexa</taxon>
        <taxon>Aconoidasida</taxon>
        <taxon>Haemosporida</taxon>
        <taxon>Plasmodiidae</taxon>
        <taxon>Plasmodium</taxon>
        <taxon>Plasmodium (Laverania)</taxon>
    </lineage>
</organism>
<feature type="domain" description="Protein kinase" evidence="10">
    <location>
        <begin position="261"/>
        <end position="605"/>
    </location>
</feature>
<evidence type="ECO:0000256" key="5">
    <source>
        <dbReference type="ARBA" id="ARBA00022777"/>
    </source>
</evidence>
<dbReference type="InterPro" id="IPR011009">
    <property type="entry name" value="Kinase-like_dom_sf"/>
</dbReference>
<dbReference type="EC" id="2.7.11.1" evidence="1"/>
<dbReference type="SMART" id="SM00220">
    <property type="entry name" value="S_TKc"/>
    <property type="match status" value="1"/>
</dbReference>
<keyword evidence="6" id="KW-0067">ATP-binding</keyword>
<keyword evidence="14" id="KW-1185">Reference proteome</keyword>
<dbReference type="RefSeq" id="XP_018641550.1">
    <property type="nucleotide sequence ID" value="XM_018785933.1"/>
</dbReference>
<evidence type="ECO:0000313" key="11">
    <source>
        <dbReference type="EMBL" id="KYN99543.1"/>
    </source>
</evidence>
<evidence type="ECO:0000256" key="3">
    <source>
        <dbReference type="ARBA" id="ARBA00022679"/>
    </source>
</evidence>
<keyword evidence="9" id="KW-1133">Transmembrane helix</keyword>
<gene>
    <name evidence="12" type="ORF">PGABG01_1014300</name>
    <name evidence="11" type="ORF">PGSY75_1016400</name>
</gene>
<dbReference type="InterPro" id="IPR008266">
    <property type="entry name" value="Tyr_kinase_AS"/>
</dbReference>
<dbReference type="PANTHER" id="PTHR24343">
    <property type="entry name" value="SERINE/THREONINE KINASE"/>
    <property type="match status" value="1"/>
</dbReference>
<evidence type="ECO:0000256" key="2">
    <source>
        <dbReference type="ARBA" id="ARBA00022527"/>
    </source>
</evidence>
<dbReference type="VEuPathDB" id="PlasmoDB:PGSY75_1016400"/>
<protein>
    <recommendedName>
        <fullName evidence="1">non-specific serine/threonine protein kinase</fullName>
        <ecNumber evidence="1">2.7.11.1</ecNumber>
    </recommendedName>
</protein>
<dbReference type="Proteomes" id="UP000076004">
    <property type="component" value="Unassembled WGS sequence"/>
</dbReference>
<dbReference type="VEuPathDB" id="PlasmoDB:PGABG01_1014300"/>
<dbReference type="Gene3D" id="1.10.510.10">
    <property type="entry name" value="Transferase(Phosphotransferase) domain 1"/>
    <property type="match status" value="1"/>
</dbReference>
<feature type="transmembrane region" description="Helical" evidence="9">
    <location>
        <begin position="46"/>
        <end position="68"/>
    </location>
</feature>
<comment type="catalytic activity">
    <reaction evidence="8">
        <text>L-seryl-[protein] + ATP = O-phospho-L-seryl-[protein] + ADP + H(+)</text>
        <dbReference type="Rhea" id="RHEA:17989"/>
        <dbReference type="Rhea" id="RHEA-COMP:9863"/>
        <dbReference type="Rhea" id="RHEA-COMP:11604"/>
        <dbReference type="ChEBI" id="CHEBI:15378"/>
        <dbReference type="ChEBI" id="CHEBI:29999"/>
        <dbReference type="ChEBI" id="CHEBI:30616"/>
        <dbReference type="ChEBI" id="CHEBI:83421"/>
        <dbReference type="ChEBI" id="CHEBI:456216"/>
        <dbReference type="EC" id="2.7.11.1"/>
    </reaction>
</comment>
<evidence type="ECO:0000256" key="6">
    <source>
        <dbReference type="ARBA" id="ARBA00022840"/>
    </source>
</evidence>
<evidence type="ECO:0000313" key="14">
    <source>
        <dbReference type="Proteomes" id="UP000831156"/>
    </source>
</evidence>
<dbReference type="EMBL" id="LT969433">
    <property type="protein sequence ID" value="SOV14812.1"/>
    <property type="molecule type" value="Genomic_DNA"/>
</dbReference>
<keyword evidence="9" id="KW-0812">Transmembrane</keyword>
<dbReference type="InterPro" id="IPR000719">
    <property type="entry name" value="Prot_kinase_dom"/>
</dbReference>
<dbReference type="FunFam" id="1.10.510.10:FF:000505">
    <property type="entry name" value="Serine/threonine protein kinase"/>
    <property type="match status" value="1"/>
</dbReference>
<evidence type="ECO:0000256" key="7">
    <source>
        <dbReference type="ARBA" id="ARBA00047899"/>
    </source>
</evidence>
<evidence type="ECO:0000313" key="13">
    <source>
        <dbReference type="Proteomes" id="UP000076004"/>
    </source>
</evidence>
<evidence type="ECO:0000256" key="9">
    <source>
        <dbReference type="SAM" id="Phobius"/>
    </source>
</evidence>
<dbReference type="GO" id="GO:0005524">
    <property type="term" value="F:ATP binding"/>
    <property type="evidence" value="ECO:0007669"/>
    <property type="project" value="UniProtKB-KW"/>
</dbReference>
<dbReference type="GO" id="GO:0004674">
    <property type="term" value="F:protein serine/threonine kinase activity"/>
    <property type="evidence" value="ECO:0007669"/>
    <property type="project" value="UniProtKB-KW"/>
</dbReference>
<keyword evidence="2 11" id="KW-0723">Serine/threonine-protein kinase</keyword>
<accession>A0A151LKN8</accession>
<dbReference type="OrthoDB" id="4062651at2759"/>
<dbReference type="Proteomes" id="UP000831156">
    <property type="component" value="Chromosome 10"/>
</dbReference>
<comment type="catalytic activity">
    <reaction evidence="7">
        <text>L-threonyl-[protein] + ATP = O-phospho-L-threonyl-[protein] + ADP + H(+)</text>
        <dbReference type="Rhea" id="RHEA:46608"/>
        <dbReference type="Rhea" id="RHEA-COMP:11060"/>
        <dbReference type="Rhea" id="RHEA-COMP:11605"/>
        <dbReference type="ChEBI" id="CHEBI:15378"/>
        <dbReference type="ChEBI" id="CHEBI:30013"/>
        <dbReference type="ChEBI" id="CHEBI:30616"/>
        <dbReference type="ChEBI" id="CHEBI:61977"/>
        <dbReference type="ChEBI" id="CHEBI:456216"/>
        <dbReference type="EC" id="2.7.11.1"/>
    </reaction>
</comment>
<sequence>MTLMNKSYILFGERFKINFVNIKSKKEKYLSDYSCKNKGMSKYGNCIVHILYFTWLVLGTLYIFLSIFHRDGIKNISELFIIQRYNRCLAEFDNVSNIFNWNVFKQVINKIKNLDIVLENDYEDVDKNEKHILPKINVKEKWNKYRPRSNKIKKALTKIEIKDNLNRFINCLNTDRLEIVNDNSSDNNYYDIISDEENYINELNSKYIYNWNLGKKSLCKMLENADNYYINGVKYSDWKLTSIPTHGYNKENGRVQEMFKTYVSSKEGDGTDKVGLFIKKIPIYIWLKQFELMNAYNGEYVLCGENYVMEATTLAFLNEYYPGITPKLYKILYEPEKKEYDIENNTPDCMFHDINVFNDILSARLKCNMNGYIVIISELFGEDIYKYLTKQKKKNIFALHNYMKRKKILFECLNALRKLHDAGLSHLDISPQNILISYNFEIRLCDLAKSTPIYTSNLRHLKDMNGLYLFESCVPTIGKIRSMPPECWELSRKYIRMKICEPLEQLTPITDLDERTPFYFDVISADKFMLGVLFIWIWNNDYLWKCSDIEQDIDFLIFSKCDMDVNVFELTRTWPYELKKIIQKLLQLERRKNLNLHELCAHPWWFSKM</sequence>
<dbReference type="GeneID" id="29776531"/>
<keyword evidence="9" id="KW-0472">Membrane</keyword>
<dbReference type="Pfam" id="PF00069">
    <property type="entry name" value="Pkinase"/>
    <property type="match status" value="1"/>
</dbReference>
<dbReference type="KEGG" id="pgab:PGSY75_1016400"/>
<evidence type="ECO:0000256" key="4">
    <source>
        <dbReference type="ARBA" id="ARBA00022741"/>
    </source>
</evidence>
<name>A0A151LKN8_9APIC</name>
<reference evidence="11 13" key="1">
    <citation type="journal article" date="2016" name="Nat. Commun.">
        <title>Genomes of cryptic chimpanzee Plasmodium species reveal key evolutionary events leading to human malaria.</title>
        <authorList>
            <person name="Sundararaman S.A."/>
            <person name="Plenderleith L.J."/>
            <person name="Liu W."/>
            <person name="Loy D.E."/>
            <person name="Learn G.H."/>
            <person name="Li Y."/>
            <person name="Shaw K.S."/>
            <person name="Ayouba A."/>
            <person name="Peeters M."/>
            <person name="Speede S."/>
            <person name="Shaw G.M."/>
            <person name="Bushman F.D."/>
            <person name="Brisson D."/>
            <person name="Rayner J.C."/>
            <person name="Sharp P.M."/>
            <person name="Hahn B.H."/>
        </authorList>
    </citation>
    <scope>NUCLEOTIDE SEQUENCE [LARGE SCALE GENOMIC DNA]</scope>
    <source>
        <strain evidence="11 13">SY75</strain>
    </source>
</reference>
<evidence type="ECO:0000256" key="1">
    <source>
        <dbReference type="ARBA" id="ARBA00012513"/>
    </source>
</evidence>